<feature type="compositionally biased region" description="Low complexity" evidence="2">
    <location>
        <begin position="245"/>
        <end position="266"/>
    </location>
</feature>
<feature type="region of interest" description="Disordered" evidence="2">
    <location>
        <begin position="102"/>
        <end position="123"/>
    </location>
</feature>
<dbReference type="AlphaFoldDB" id="A0A7S4RL51"/>
<feature type="compositionally biased region" description="Low complexity" evidence="2">
    <location>
        <begin position="757"/>
        <end position="783"/>
    </location>
</feature>
<evidence type="ECO:0000313" key="3">
    <source>
        <dbReference type="EMBL" id="CAE4618145.1"/>
    </source>
</evidence>
<organism evidence="3">
    <name type="scientific">Alexandrium monilatum</name>
    <dbReference type="NCBI Taxonomy" id="311494"/>
    <lineage>
        <taxon>Eukaryota</taxon>
        <taxon>Sar</taxon>
        <taxon>Alveolata</taxon>
        <taxon>Dinophyceae</taxon>
        <taxon>Gonyaulacales</taxon>
        <taxon>Pyrocystaceae</taxon>
        <taxon>Alexandrium</taxon>
    </lineage>
</organism>
<protein>
    <submittedName>
        <fullName evidence="3">Uncharacterized protein</fullName>
    </submittedName>
</protein>
<dbReference type="EMBL" id="HBNR01052994">
    <property type="protein sequence ID" value="CAE4618145.1"/>
    <property type="molecule type" value="Transcribed_RNA"/>
</dbReference>
<evidence type="ECO:0000256" key="2">
    <source>
        <dbReference type="SAM" id="MobiDB-lite"/>
    </source>
</evidence>
<accession>A0A7S4RL51</accession>
<sequence length="880" mass="92584">MASSPSPGDVVVFEDRAQPGTRRLESVLAGPLGDGTYDLSVQRSVRPDCIRAIASGEAVEYYSTSLNGWIPAQVLRTGPGPGTLDLDCKDGVDLTRVRLPSTAPASGLAGGRPTQVPGQAPVPVQATPQRQGVAAGGLGPLCLQAQDHCFYLSMTHGWIPARVQGFHQDTGLYDLDVKPGVRKESVYPVRGGDIVEYFSTSANQWIRARVLQKRSTPGYFDLDCKDNVDLTRMRPPADAPSGVTPSLPSTAASSAASPGGARSPNSQGSANPELEAALELLRSATQKKDPQAVREALSAASRAGVPKEEMEPAERSLARLWAQKCRTDLQQAVQSENVSALQAALRHATEAGLPREDLEPAERAVEELEARQVKMRAAQRQLEEAMAGHDRKALQEALRVAGEAGLPEAELEAGRRLLLPVLAAEARAELRSAVRRQSPRGLREALQLADEAGLPKVELEPLRETLATLESQASQVRRARTQLEWAMQGKDAQVLQEALQAAANVGLPLLDLNQARQALDKLKWQESARKQLRQAMAVGGLAELQTAVRGATQAGVPHEELVAAEACIRSLEGDARQKRLTEQLERAVQTNDAAVLRQVLQVVTASGLSGAEVDRARAALQAWEHRAEALVELRCASMGRDPAALRAAIRAAAEAGVQDHELEDANQALQELEATHANSLHSFGRGSLASSASSPTSSGGGPGAPTQPQFHHGSQGGASVLGSQVPSPAAPTQPQMHHFPMPGAVASGPAPTQPQLQHPAAAASGPAPAQPQLQHRAAASSGPAPAPTQPQLPHRGTGSPGPAPTQPQLQHRAAAASGPAPTRPQLPVPGMGGRTSDISSYGASPPATQPNLQLEAALNELPPTDPQMHVVHGAAPDGRM</sequence>
<evidence type="ECO:0000256" key="1">
    <source>
        <dbReference type="SAM" id="Coils"/>
    </source>
</evidence>
<feature type="compositionally biased region" description="Low complexity" evidence="2">
    <location>
        <begin position="682"/>
        <end position="697"/>
    </location>
</feature>
<gene>
    <name evidence="3" type="ORF">AMON00008_LOCUS37195</name>
</gene>
<proteinExistence type="predicted"/>
<feature type="coiled-coil region" evidence="1">
    <location>
        <begin position="613"/>
        <end position="682"/>
    </location>
</feature>
<reference evidence="3" key="1">
    <citation type="submission" date="2021-01" db="EMBL/GenBank/DDBJ databases">
        <authorList>
            <person name="Corre E."/>
            <person name="Pelletier E."/>
            <person name="Niang G."/>
            <person name="Scheremetjew M."/>
            <person name="Finn R."/>
            <person name="Kale V."/>
            <person name="Holt S."/>
            <person name="Cochrane G."/>
            <person name="Meng A."/>
            <person name="Brown T."/>
            <person name="Cohen L."/>
        </authorList>
    </citation>
    <scope>NUCLEOTIDE SEQUENCE</scope>
    <source>
        <strain evidence="3">CCMP3105</strain>
    </source>
</reference>
<feature type="region of interest" description="Disordered" evidence="2">
    <location>
        <begin position="286"/>
        <end position="311"/>
    </location>
</feature>
<keyword evidence="1" id="KW-0175">Coiled coil</keyword>
<dbReference type="PANTHER" id="PTHR24216">
    <property type="entry name" value="PAXILLIN-RELATED"/>
    <property type="match status" value="1"/>
</dbReference>
<name>A0A7S4RL51_9DINO</name>
<feature type="compositionally biased region" description="Polar residues" evidence="2">
    <location>
        <begin position="721"/>
        <end position="735"/>
    </location>
</feature>
<feature type="region of interest" description="Disordered" evidence="2">
    <location>
        <begin position="682"/>
        <end position="849"/>
    </location>
</feature>
<feature type="region of interest" description="Disordered" evidence="2">
    <location>
        <begin position="231"/>
        <end position="270"/>
    </location>
</feature>